<evidence type="ECO:0000313" key="3">
    <source>
        <dbReference type="Proteomes" id="UP000199021"/>
    </source>
</evidence>
<sequence length="381" mass="43870">MIKYPQTTIAVGKASLRIGCQLSQMSGQTDYHIGDRLTGELIVHPYMTIALLKIEARLEYILRGDQQSSRQYHDGLMVSRELRLDAGKQHRLPFSFAKPFHLVNYTDSKPKGFWRLEFTFYPQKARSGLMNSIRIPGGNPAVETTLQVPVVHGDGQFRALPKELDIQNFSFRESIAALIGFGFLFYLALATDLAETTNFLPAIFLWILLPVIAILLFRLYRFKDIPMELAETGDGKLKVRMLDRGDGHWKKMTLGYQVISSHVDKDGKKREINRRVLYKTDFPLEDIARPREHFIEATLPWPKWPHSKLPTSYRRDQQGYHWEIYLKTPGLLKEQVQTWPVAVSWEAFRLPGESVAESISEDVLELEPLKERVRLENDAAD</sequence>
<proteinExistence type="predicted"/>
<dbReference type="RefSeq" id="WP_090171769.1">
    <property type="nucleotide sequence ID" value="NZ_FOFB01000025.1"/>
</dbReference>
<gene>
    <name evidence="2" type="ORF">SAMN05444359_12523</name>
</gene>
<keyword evidence="1" id="KW-0812">Transmembrane</keyword>
<dbReference type="InParanoid" id="A0A1H9LQA6"/>
<dbReference type="OrthoDB" id="1504239at2"/>
<reference evidence="3" key="1">
    <citation type="submission" date="2016-10" db="EMBL/GenBank/DDBJ databases">
        <authorList>
            <person name="Varghese N."/>
            <person name="Submissions S."/>
        </authorList>
    </citation>
    <scope>NUCLEOTIDE SEQUENCE [LARGE SCALE GENOMIC DNA]</scope>
    <source>
        <strain evidence="3">DSM 24740</strain>
    </source>
</reference>
<organism evidence="2 3">
    <name type="scientific">Neolewinella agarilytica</name>
    <dbReference type="NCBI Taxonomy" id="478744"/>
    <lineage>
        <taxon>Bacteria</taxon>
        <taxon>Pseudomonadati</taxon>
        <taxon>Bacteroidota</taxon>
        <taxon>Saprospiria</taxon>
        <taxon>Saprospirales</taxon>
        <taxon>Lewinellaceae</taxon>
        <taxon>Neolewinella</taxon>
    </lineage>
</organism>
<evidence type="ECO:0000313" key="2">
    <source>
        <dbReference type="EMBL" id="SER13570.1"/>
    </source>
</evidence>
<dbReference type="AlphaFoldDB" id="A0A1H9LQA6"/>
<evidence type="ECO:0000256" key="1">
    <source>
        <dbReference type="SAM" id="Phobius"/>
    </source>
</evidence>
<keyword evidence="1" id="KW-0472">Membrane</keyword>
<keyword evidence="1" id="KW-1133">Transmembrane helix</keyword>
<keyword evidence="3" id="KW-1185">Reference proteome</keyword>
<dbReference type="STRING" id="478744.SAMN05444359_12523"/>
<accession>A0A1H9LQA6</accession>
<feature type="transmembrane region" description="Helical" evidence="1">
    <location>
        <begin position="175"/>
        <end position="193"/>
    </location>
</feature>
<name>A0A1H9LQA6_9BACT</name>
<dbReference type="EMBL" id="FOFB01000025">
    <property type="protein sequence ID" value="SER13570.1"/>
    <property type="molecule type" value="Genomic_DNA"/>
</dbReference>
<protein>
    <recommendedName>
        <fullName evidence="4">Arrestin-like N-terminal domain-containing protein</fullName>
    </recommendedName>
</protein>
<evidence type="ECO:0008006" key="4">
    <source>
        <dbReference type="Google" id="ProtNLM"/>
    </source>
</evidence>
<dbReference type="Proteomes" id="UP000199021">
    <property type="component" value="Unassembled WGS sequence"/>
</dbReference>
<feature type="transmembrane region" description="Helical" evidence="1">
    <location>
        <begin position="199"/>
        <end position="220"/>
    </location>
</feature>